<proteinExistence type="predicted"/>
<evidence type="ECO:0000313" key="2">
    <source>
        <dbReference type="EMBL" id="GAA1723336.1"/>
    </source>
</evidence>
<sequence>MDVSIPWWGSGALALAGSAIVTLASQSNIMVNRKTERRRLSRADKTDLYPQLIHLTEKMIQAPVWPDGLGDHLALAEEIHATASKVRFFAPKVVDGKADSVRVAAQELATSIGDIRANSRPGHHNTIDQRFAEPYHAAVDTLTAAVTDFTQAAKKDLEI</sequence>
<feature type="transmembrane region" description="Helical" evidence="1">
    <location>
        <begin position="12"/>
        <end position="31"/>
    </location>
</feature>
<name>A0ABN2JDH6_9ACTN</name>
<protein>
    <submittedName>
        <fullName evidence="2">Uncharacterized protein</fullName>
    </submittedName>
</protein>
<reference evidence="2 3" key="1">
    <citation type="journal article" date="2019" name="Int. J. Syst. Evol. Microbiol.">
        <title>The Global Catalogue of Microorganisms (GCM) 10K type strain sequencing project: providing services to taxonomists for standard genome sequencing and annotation.</title>
        <authorList>
            <consortium name="The Broad Institute Genomics Platform"/>
            <consortium name="The Broad Institute Genome Sequencing Center for Infectious Disease"/>
            <person name="Wu L."/>
            <person name="Ma J."/>
        </authorList>
    </citation>
    <scope>NUCLEOTIDE SEQUENCE [LARGE SCALE GENOMIC DNA]</scope>
    <source>
        <strain evidence="2 3">JCM 14718</strain>
    </source>
</reference>
<evidence type="ECO:0000313" key="3">
    <source>
        <dbReference type="Proteomes" id="UP001500618"/>
    </source>
</evidence>
<accession>A0ABN2JDH6</accession>
<comment type="caution">
    <text evidence="2">The sequence shown here is derived from an EMBL/GenBank/DDBJ whole genome shotgun (WGS) entry which is preliminary data.</text>
</comment>
<keyword evidence="1" id="KW-1133">Transmembrane helix</keyword>
<dbReference type="Proteomes" id="UP001500618">
    <property type="component" value="Unassembled WGS sequence"/>
</dbReference>
<organism evidence="2 3">
    <name type="scientific">Fodinicola feengrottensis</name>
    <dbReference type="NCBI Taxonomy" id="435914"/>
    <lineage>
        <taxon>Bacteria</taxon>
        <taxon>Bacillati</taxon>
        <taxon>Actinomycetota</taxon>
        <taxon>Actinomycetes</taxon>
        <taxon>Mycobacteriales</taxon>
        <taxon>Fodinicola</taxon>
    </lineage>
</organism>
<keyword evidence="1" id="KW-0812">Transmembrane</keyword>
<evidence type="ECO:0000256" key="1">
    <source>
        <dbReference type="SAM" id="Phobius"/>
    </source>
</evidence>
<gene>
    <name evidence="2" type="ORF">GCM10009765_84140</name>
</gene>
<keyword evidence="1" id="KW-0472">Membrane</keyword>
<keyword evidence="3" id="KW-1185">Reference proteome</keyword>
<dbReference type="EMBL" id="BAAANY010000057">
    <property type="protein sequence ID" value="GAA1723336.1"/>
    <property type="molecule type" value="Genomic_DNA"/>
</dbReference>